<dbReference type="Pfam" id="PF00669">
    <property type="entry name" value="Flagellin_N"/>
    <property type="match status" value="1"/>
</dbReference>
<evidence type="ECO:0000259" key="6">
    <source>
        <dbReference type="Pfam" id="PF00669"/>
    </source>
</evidence>
<keyword evidence="4" id="KW-0964">Secreted</keyword>
<organism evidence="8 9">
    <name type="scientific">Halanaerobium congolense</name>
    <dbReference type="NCBI Taxonomy" id="54121"/>
    <lineage>
        <taxon>Bacteria</taxon>
        <taxon>Bacillati</taxon>
        <taxon>Bacillota</taxon>
        <taxon>Clostridia</taxon>
        <taxon>Halanaerobiales</taxon>
        <taxon>Halanaerobiaceae</taxon>
        <taxon>Halanaerobium</taxon>
    </lineage>
</organism>
<dbReference type="PRINTS" id="PR00207">
    <property type="entry name" value="FLAGELLIN"/>
</dbReference>
<keyword evidence="5" id="KW-0175">Coiled coil</keyword>
<dbReference type="AlphaFoldDB" id="A0A4R8G6S1"/>
<dbReference type="Pfam" id="PF00700">
    <property type="entry name" value="Flagellin_C"/>
    <property type="match status" value="1"/>
</dbReference>
<feature type="coiled-coil region" evidence="5">
    <location>
        <begin position="538"/>
        <end position="572"/>
    </location>
</feature>
<dbReference type="EMBL" id="SOEF01000062">
    <property type="protein sequence ID" value="TDX35442.1"/>
    <property type="molecule type" value="Genomic_DNA"/>
</dbReference>
<keyword evidence="8" id="KW-0966">Cell projection</keyword>
<feature type="domain" description="Flagellin N-terminal" evidence="6">
    <location>
        <begin position="3"/>
        <end position="139"/>
    </location>
</feature>
<evidence type="ECO:0000256" key="5">
    <source>
        <dbReference type="SAM" id="Coils"/>
    </source>
</evidence>
<dbReference type="GO" id="GO:0009288">
    <property type="term" value="C:bacterial-type flagellum"/>
    <property type="evidence" value="ECO:0007669"/>
    <property type="project" value="UniProtKB-SubCell"/>
</dbReference>
<sequence>MRINTNVAALNSYNQLSKTNSKLSKSLERLSSGKRINGAADDAAGLAISEKMNAQTRGLAQAQRNAQDGISMIQTAEGALKESHSILQRMRELSVQSANDTNTAEDRAEIQKEVDELAGELTRISNTTEFNTQSLLNGAVKSDGLGKATFQIGSNKDQNINLSVNAMDAASLGVAGTSAAVSGTGDVSEASASGTANAVVDGNVITATTSEVFGGTIDPTSVGITGVTATSGGNVVDGASIDISTTVDNAATSATKTADSALGNSVNFSTDGADLTLNGVAVATTNLQTLGDTYDATTNADAVATALEQDIDAVYDGTANGGETFSVVNNGGTLDIVNDATGSTSEVDLTGSDATMAGDLGFTNLGSVTGTDEDYAVAFTDGTDTTTVSGVAADATTVDASSGTGSGDFSTLSFDTDGTVDTSTAGTINIGQSFEIALTDTEGSTADTITGLAADATTASGSGDFAGVELTLDGTLADGSTNDITISAGTSAEFTNGALTAEAVADSGINVSTQETANDAIKTIDDAIKTVSAERSKLGAYQNRLDHTINNLNTAEENLTAAESRISDVDMAREMMNMSKQQILSQAGTAMMAQANQLPQGVLQLLG</sequence>
<gene>
    <name evidence="8" type="ORF">C7954_1626</name>
</gene>
<dbReference type="GO" id="GO:0005576">
    <property type="term" value="C:extracellular region"/>
    <property type="evidence" value="ECO:0007669"/>
    <property type="project" value="UniProtKB-SubCell"/>
</dbReference>
<reference evidence="8 9" key="1">
    <citation type="submission" date="2019-03" db="EMBL/GenBank/DDBJ databases">
        <title>Subsurface microbial communities from deep shales in Ohio and West Virginia, USA.</title>
        <authorList>
            <person name="Wrighton K."/>
        </authorList>
    </citation>
    <scope>NUCLEOTIDE SEQUENCE [LARGE SCALE GENOMIC DNA]</scope>
    <source>
        <strain evidence="8 9">DSMZ 11287</strain>
    </source>
</reference>
<dbReference type="SUPFAM" id="SSF64518">
    <property type="entry name" value="Phase 1 flagellin"/>
    <property type="match status" value="2"/>
</dbReference>
<evidence type="ECO:0000256" key="4">
    <source>
        <dbReference type="RuleBase" id="RU362073"/>
    </source>
</evidence>
<dbReference type="GeneID" id="79383514"/>
<dbReference type="InterPro" id="IPR042187">
    <property type="entry name" value="Flagellin_C_sub2"/>
</dbReference>
<name>A0A4R8G6S1_9FIRM</name>
<dbReference type="Gene3D" id="3.30.70.2120">
    <property type="match status" value="1"/>
</dbReference>
<dbReference type="GO" id="GO:0005198">
    <property type="term" value="F:structural molecule activity"/>
    <property type="evidence" value="ECO:0007669"/>
    <property type="project" value="UniProtKB-UniRule"/>
</dbReference>
<dbReference type="Gene3D" id="1.20.1330.10">
    <property type="entry name" value="f41 fragment of flagellin, N-terminal domain"/>
    <property type="match status" value="2"/>
</dbReference>
<evidence type="ECO:0000256" key="1">
    <source>
        <dbReference type="ARBA" id="ARBA00005709"/>
    </source>
</evidence>
<dbReference type="InterPro" id="IPR001492">
    <property type="entry name" value="Flagellin"/>
</dbReference>
<keyword evidence="8" id="KW-0969">Cilium</keyword>
<comment type="similarity">
    <text evidence="1 4">Belongs to the bacterial flagellin family.</text>
</comment>
<comment type="function">
    <text evidence="4">Flagellin is the subunit protein which polymerizes to form the filaments of bacterial flagella.</text>
</comment>
<dbReference type="InterPro" id="IPR001029">
    <property type="entry name" value="Flagellin_N"/>
</dbReference>
<dbReference type="Proteomes" id="UP000295472">
    <property type="component" value="Unassembled WGS sequence"/>
</dbReference>
<evidence type="ECO:0000313" key="8">
    <source>
        <dbReference type="EMBL" id="TDX35442.1"/>
    </source>
</evidence>
<keyword evidence="3 4" id="KW-0975">Bacterial flagellum</keyword>
<dbReference type="Gene3D" id="6.10.10.10">
    <property type="entry name" value="Flagellar export chaperone, C-terminal domain"/>
    <property type="match status" value="1"/>
</dbReference>
<keyword evidence="8" id="KW-0282">Flagellum</keyword>
<accession>A0A4R8G6S1</accession>
<evidence type="ECO:0000313" key="9">
    <source>
        <dbReference type="Proteomes" id="UP000295472"/>
    </source>
</evidence>
<evidence type="ECO:0000259" key="7">
    <source>
        <dbReference type="Pfam" id="PF00700"/>
    </source>
</evidence>
<evidence type="ECO:0000256" key="2">
    <source>
        <dbReference type="ARBA" id="ARBA00020110"/>
    </source>
</evidence>
<comment type="subcellular location">
    <subcellularLocation>
        <location evidence="4">Secreted</location>
    </subcellularLocation>
    <subcellularLocation>
        <location evidence="4">Bacterial flagellum</location>
    </subcellularLocation>
</comment>
<dbReference type="RefSeq" id="WP_134060281.1">
    <property type="nucleotide sequence ID" value="NZ_SOEF01000062.1"/>
</dbReference>
<protein>
    <recommendedName>
        <fullName evidence="2 4">Flagellin</fullName>
    </recommendedName>
</protein>
<dbReference type="PANTHER" id="PTHR42792">
    <property type="entry name" value="FLAGELLIN"/>
    <property type="match status" value="1"/>
</dbReference>
<evidence type="ECO:0000256" key="3">
    <source>
        <dbReference type="ARBA" id="ARBA00023143"/>
    </source>
</evidence>
<dbReference type="PANTHER" id="PTHR42792:SF2">
    <property type="entry name" value="FLAGELLIN"/>
    <property type="match status" value="1"/>
</dbReference>
<dbReference type="InterPro" id="IPR046358">
    <property type="entry name" value="Flagellin_C"/>
</dbReference>
<feature type="domain" description="Flagellin C-terminal" evidence="7">
    <location>
        <begin position="521"/>
        <end position="606"/>
    </location>
</feature>
<proteinExistence type="inferred from homology"/>
<comment type="caution">
    <text evidence="8">The sequence shown here is derived from an EMBL/GenBank/DDBJ whole genome shotgun (WGS) entry which is preliminary data.</text>
</comment>